<dbReference type="EMBL" id="CVRI01000021">
    <property type="protein sequence ID" value="CRK91901.1"/>
    <property type="molecule type" value="Genomic_DNA"/>
</dbReference>
<evidence type="ECO:0000313" key="1">
    <source>
        <dbReference type="EMBL" id="CRK91901.1"/>
    </source>
</evidence>
<keyword evidence="2" id="KW-1185">Reference proteome</keyword>
<dbReference type="Proteomes" id="UP000183832">
    <property type="component" value="Unassembled WGS sequence"/>
</dbReference>
<name>A0A1J1HV55_9DIPT</name>
<organism evidence="1 2">
    <name type="scientific">Clunio marinus</name>
    <dbReference type="NCBI Taxonomy" id="568069"/>
    <lineage>
        <taxon>Eukaryota</taxon>
        <taxon>Metazoa</taxon>
        <taxon>Ecdysozoa</taxon>
        <taxon>Arthropoda</taxon>
        <taxon>Hexapoda</taxon>
        <taxon>Insecta</taxon>
        <taxon>Pterygota</taxon>
        <taxon>Neoptera</taxon>
        <taxon>Endopterygota</taxon>
        <taxon>Diptera</taxon>
        <taxon>Nematocera</taxon>
        <taxon>Chironomoidea</taxon>
        <taxon>Chironomidae</taxon>
        <taxon>Clunio</taxon>
    </lineage>
</organism>
<sequence>MHDSFMLHPKHHFYPSIYEKLSRHLNYMGIHFINKPLIRYKYNFFLITCHLNIKSEKRFSNVRIKMNDEIRVRSGTDIFYHVLKEDEKEKDFDD</sequence>
<accession>A0A1J1HV55</accession>
<evidence type="ECO:0000313" key="2">
    <source>
        <dbReference type="Proteomes" id="UP000183832"/>
    </source>
</evidence>
<dbReference type="AlphaFoldDB" id="A0A1J1HV55"/>
<reference evidence="1 2" key="1">
    <citation type="submission" date="2015-04" db="EMBL/GenBank/DDBJ databases">
        <authorList>
            <person name="Syromyatnikov M.Y."/>
            <person name="Popov V.N."/>
        </authorList>
    </citation>
    <scope>NUCLEOTIDE SEQUENCE [LARGE SCALE GENOMIC DNA]</scope>
</reference>
<proteinExistence type="predicted"/>
<protein>
    <submittedName>
        <fullName evidence="1">CLUMA_CG005521, isoform A</fullName>
    </submittedName>
</protein>
<gene>
    <name evidence="1" type="ORF">CLUMA_CG005521</name>
</gene>